<dbReference type="KEGG" id="pacr:FXN63_05080"/>
<keyword evidence="3" id="KW-1185">Reference proteome</keyword>
<reference evidence="2 3" key="1">
    <citation type="submission" date="2019-08" db="EMBL/GenBank/DDBJ databases">
        <title>Amphibian skin-associated Pigmentiphaga: genome sequence and occurrence across geography and hosts.</title>
        <authorList>
            <person name="Bletz M.C."/>
            <person name="Bunk B."/>
            <person name="Sproeer C."/>
            <person name="Biwer P."/>
            <person name="Reiter S."/>
            <person name="Rabemananjara F.C.E."/>
            <person name="Schulz S."/>
            <person name="Overmann J."/>
            <person name="Vences M."/>
        </authorList>
    </citation>
    <scope>NUCLEOTIDE SEQUENCE [LARGE SCALE GENOMIC DNA]</scope>
    <source>
        <strain evidence="2 3">Mada1488</strain>
    </source>
</reference>
<evidence type="ECO:0008006" key="4">
    <source>
        <dbReference type="Google" id="ProtNLM"/>
    </source>
</evidence>
<proteinExistence type="predicted"/>
<gene>
    <name evidence="2" type="ORF">FXN63_05080</name>
</gene>
<evidence type="ECO:0000313" key="2">
    <source>
        <dbReference type="EMBL" id="QEI05281.1"/>
    </source>
</evidence>
<protein>
    <recommendedName>
        <fullName evidence="4">Fimbrial biogenesis outer membrane usher protein</fullName>
    </recommendedName>
</protein>
<name>A0A5C0AXB1_9BURK</name>
<sequence length="426" mass="44675">MPSLRLRFPLRRVASGVVLAALTGCATSAVVLTPDTITSQGPIVPQAVGTTPQVSFERTPVSPVAETFPVKVDPAPGTGINDGTTPTETAAADPGVGLRLPYRSNGDWLRGPVWSDTLLPEDWEGYSTLISRRQVRAVSFDPKPSGEPQLVAANPDSLQIQRNERNWRYNGLLDGQTVSVGALDTNAPSWGSGVQLGGLQISSWPTGSNAVMPDGEFGFSSTVGGLASSTSTSNSGSYATSAGASSLRYGLTSDFTLESQVQNATSMNLVGVGGLYSLGRFGTVSAGHAQSRYSQDQGHRVSLGYRYNAQAFSLNFRNDLSSPGFADLAAYNDGTTANQRLSNSVRADVPVSGFGTISGTFVGLRDGGSTSNRVGLLQQVAISRHVNLGLGADRDINSGDVSMHMNVTMPVELFVGGLRLPFTLLP</sequence>
<dbReference type="OrthoDB" id="8676179at2"/>
<dbReference type="RefSeq" id="WP_148813435.1">
    <property type="nucleotide sequence ID" value="NZ_CP043046.1"/>
</dbReference>
<keyword evidence="1" id="KW-0732">Signal</keyword>
<organism evidence="2 3">
    <name type="scientific">Pigmentiphaga aceris</name>
    <dbReference type="NCBI Taxonomy" id="1940612"/>
    <lineage>
        <taxon>Bacteria</taxon>
        <taxon>Pseudomonadati</taxon>
        <taxon>Pseudomonadota</taxon>
        <taxon>Betaproteobacteria</taxon>
        <taxon>Burkholderiales</taxon>
        <taxon>Alcaligenaceae</taxon>
        <taxon>Pigmentiphaga</taxon>
    </lineage>
</organism>
<evidence type="ECO:0000256" key="1">
    <source>
        <dbReference type="SAM" id="SignalP"/>
    </source>
</evidence>
<feature type="chain" id="PRO_5023006319" description="Fimbrial biogenesis outer membrane usher protein" evidence="1">
    <location>
        <begin position="21"/>
        <end position="426"/>
    </location>
</feature>
<feature type="signal peptide" evidence="1">
    <location>
        <begin position="1"/>
        <end position="20"/>
    </location>
</feature>
<evidence type="ECO:0000313" key="3">
    <source>
        <dbReference type="Proteomes" id="UP000325161"/>
    </source>
</evidence>
<dbReference type="EMBL" id="CP043046">
    <property type="protein sequence ID" value="QEI05281.1"/>
    <property type="molecule type" value="Genomic_DNA"/>
</dbReference>
<dbReference type="PROSITE" id="PS51257">
    <property type="entry name" value="PROKAR_LIPOPROTEIN"/>
    <property type="match status" value="1"/>
</dbReference>
<dbReference type="AlphaFoldDB" id="A0A5C0AXB1"/>
<accession>A0A5C0AXB1</accession>
<dbReference type="Proteomes" id="UP000325161">
    <property type="component" value="Chromosome"/>
</dbReference>